<evidence type="ECO:0000313" key="6">
    <source>
        <dbReference type="EMBL" id="EMH24300.1"/>
    </source>
</evidence>
<feature type="region of interest" description="Disordered" evidence="4">
    <location>
        <begin position="126"/>
        <end position="191"/>
    </location>
</feature>
<evidence type="ECO:0000256" key="4">
    <source>
        <dbReference type="SAM" id="MobiDB-lite"/>
    </source>
</evidence>
<dbReference type="GO" id="GO:0008745">
    <property type="term" value="F:N-acetylmuramoyl-L-alanine amidase activity"/>
    <property type="evidence" value="ECO:0007669"/>
    <property type="project" value="UniProtKB-EC"/>
</dbReference>
<sequence>MLVRLGVVACLFWLHFAYATTLKITNIVPFGSSSVKMVFNQEIKKFKEVSLKNFKSYLELEAILTIPKKHYQFSKQSFITIAQFSPKLARVVIGYAPKMTYEVKILKNKLYVSIVEKKPLIRHQMVSKPPKHHALKHQTPKPTPKPIKKEIKKTKEKTPTKHAHSKHAHSPLNERSAKKEIPKKEAENESKNQVFIAEKNDTWIKTKRKKHKKIVLDAGHGGKDCGAMSANLVCEKDIVLEVVKFLHKELKKRGYSVLLTRDKDIYIDLVARTELANKKSADLFISVHANSIPKRSTSNAHGIETYFLSTARSERARKVAEQENKDDVNLMDYFSKSLFLNSLNTQRLIVSNKLAIDVQYGMLQSVRKNYPDVVDGGVREGPFWVLAGALMPSILIEIGYNSHAIESKRIQSKPYQKILAKGIADGIDSFFSKND</sequence>
<feature type="domain" description="MurNAc-LAA" evidence="5">
    <location>
        <begin position="273"/>
        <end position="428"/>
    </location>
</feature>
<protein>
    <recommendedName>
        <fullName evidence="2">N-acetylmuramoyl-L-alanine amidase</fullName>
        <ecNumber evidence="2">3.5.1.28</ecNumber>
    </recommendedName>
</protein>
<dbReference type="InterPro" id="IPR050695">
    <property type="entry name" value="N-acetylmuramoyl_amidase_3"/>
</dbReference>
<dbReference type="FunFam" id="3.40.630.40:FF:000005">
    <property type="entry name" value="N-acetylmuramoyl-L-alanine amidase (AmiA)"/>
    <property type="match status" value="1"/>
</dbReference>
<dbReference type="Proteomes" id="UP000012023">
    <property type="component" value="Unassembled WGS sequence"/>
</dbReference>
<dbReference type="EC" id="3.5.1.28" evidence="2"/>
<dbReference type="CDD" id="cd02696">
    <property type="entry name" value="MurNAc-LAA"/>
    <property type="match status" value="1"/>
</dbReference>
<dbReference type="PANTHER" id="PTHR30404">
    <property type="entry name" value="N-ACETYLMURAMOYL-L-ALANINE AMIDASE"/>
    <property type="match status" value="1"/>
</dbReference>
<evidence type="ECO:0000256" key="2">
    <source>
        <dbReference type="ARBA" id="ARBA00011901"/>
    </source>
</evidence>
<organism evidence="6 7">
    <name type="scientific">Helicobacter pylori GAM260BSi</name>
    <dbReference type="NCBI Taxonomy" id="1159046"/>
    <lineage>
        <taxon>Bacteria</taxon>
        <taxon>Pseudomonadati</taxon>
        <taxon>Campylobacterota</taxon>
        <taxon>Epsilonproteobacteria</taxon>
        <taxon>Campylobacterales</taxon>
        <taxon>Helicobacteraceae</taxon>
        <taxon>Helicobacter</taxon>
    </lineage>
</organism>
<dbReference type="HOGENOM" id="CLU_014322_11_1_7"/>
<accession>M3PY03</accession>
<dbReference type="Pfam" id="PF01520">
    <property type="entry name" value="Amidase_3"/>
    <property type="match status" value="1"/>
</dbReference>
<dbReference type="PANTHER" id="PTHR30404:SF0">
    <property type="entry name" value="N-ACETYLMURAMOYL-L-ALANINE AMIDASE AMIC"/>
    <property type="match status" value="1"/>
</dbReference>
<dbReference type="SUPFAM" id="SSF53187">
    <property type="entry name" value="Zn-dependent exopeptidases"/>
    <property type="match status" value="1"/>
</dbReference>
<dbReference type="SMART" id="SM00646">
    <property type="entry name" value="Ami_3"/>
    <property type="match status" value="1"/>
</dbReference>
<feature type="compositionally biased region" description="Basic residues" evidence="4">
    <location>
        <begin position="150"/>
        <end position="169"/>
    </location>
</feature>
<evidence type="ECO:0000313" key="7">
    <source>
        <dbReference type="Proteomes" id="UP000012023"/>
    </source>
</evidence>
<dbReference type="PATRIC" id="fig|1159046.3.peg.610"/>
<dbReference type="InterPro" id="IPR002508">
    <property type="entry name" value="MurNAc-LAA_cat"/>
</dbReference>
<dbReference type="AlphaFoldDB" id="M3PY03"/>
<reference evidence="6 7" key="1">
    <citation type="submission" date="2012-11" db="EMBL/GenBank/DDBJ databases">
        <authorList>
            <person name="Weinstock G."/>
            <person name="Sodergren E."/>
            <person name="Lobos E.A."/>
            <person name="Fulton L."/>
            <person name="Fulton R."/>
            <person name="Courtney L."/>
            <person name="Fronick C."/>
            <person name="O'Laughlin M."/>
            <person name="Godfrey J."/>
            <person name="Wilson R.M."/>
            <person name="Miner T."/>
            <person name="Farmer C."/>
            <person name="Delehaunty K."/>
            <person name="Cordes M."/>
            <person name="Minx P."/>
            <person name="Tomlinson C."/>
            <person name="Chen J."/>
            <person name="Wollam A."/>
            <person name="Pepin K.H."/>
            <person name="Bhonagiri V."/>
            <person name="Zhang X."/>
            <person name="Suruliraj S."/>
            <person name="Antonio M."/>
            <person name="Secka O."/>
            <person name="Thomas J."/>
            <person name="Warren W."/>
            <person name="Mitreva M."/>
            <person name="Mardis E.R."/>
            <person name="Wilson R.K."/>
        </authorList>
    </citation>
    <scope>NUCLEOTIDE SEQUENCE [LARGE SCALE GENOMIC DNA]</scope>
    <source>
        <strain evidence="6 7">GAM260BSi</strain>
    </source>
</reference>
<evidence type="ECO:0000256" key="1">
    <source>
        <dbReference type="ARBA" id="ARBA00001561"/>
    </source>
</evidence>
<evidence type="ECO:0000256" key="3">
    <source>
        <dbReference type="ARBA" id="ARBA00022801"/>
    </source>
</evidence>
<keyword evidence="3" id="KW-0378">Hydrolase</keyword>
<proteinExistence type="predicted"/>
<gene>
    <name evidence="6" type="ORF">HMPREF1418_00648</name>
</gene>
<evidence type="ECO:0000259" key="5">
    <source>
        <dbReference type="SMART" id="SM00646"/>
    </source>
</evidence>
<comment type="catalytic activity">
    <reaction evidence="1">
        <text>Hydrolyzes the link between N-acetylmuramoyl residues and L-amino acid residues in certain cell-wall glycopeptides.</text>
        <dbReference type="EC" id="3.5.1.28"/>
    </reaction>
</comment>
<dbReference type="GO" id="GO:0030288">
    <property type="term" value="C:outer membrane-bounded periplasmic space"/>
    <property type="evidence" value="ECO:0007669"/>
    <property type="project" value="TreeGrafter"/>
</dbReference>
<dbReference type="GO" id="GO:0009253">
    <property type="term" value="P:peptidoglycan catabolic process"/>
    <property type="evidence" value="ECO:0007669"/>
    <property type="project" value="InterPro"/>
</dbReference>
<dbReference type="EMBL" id="APDV01000033">
    <property type="protein sequence ID" value="EMH24300.1"/>
    <property type="molecule type" value="Genomic_DNA"/>
</dbReference>
<name>M3PY03_HELPX</name>
<feature type="compositionally biased region" description="Basic residues" evidence="4">
    <location>
        <begin position="129"/>
        <end position="139"/>
    </location>
</feature>
<dbReference type="Gene3D" id="3.40.630.40">
    <property type="entry name" value="Zn-dependent exopeptidases"/>
    <property type="match status" value="1"/>
</dbReference>
<feature type="compositionally biased region" description="Basic and acidic residues" evidence="4">
    <location>
        <begin position="175"/>
        <end position="190"/>
    </location>
</feature>
<comment type="caution">
    <text evidence="6">The sequence shown here is derived from an EMBL/GenBank/DDBJ whole genome shotgun (WGS) entry which is preliminary data.</text>
</comment>
<dbReference type="RefSeq" id="WP_001955020.1">
    <property type="nucleotide sequence ID" value="NZ_KB636960.1"/>
</dbReference>